<proteinExistence type="predicted"/>
<keyword evidence="2" id="KW-1133">Transmembrane helix</keyword>
<dbReference type="InterPro" id="IPR053150">
    <property type="entry name" value="Teicoplanin_resist-assoc"/>
</dbReference>
<protein>
    <submittedName>
        <fullName evidence="4">VanZ family protein</fullName>
    </submittedName>
</protein>
<sequence>MAPFPRFRSPRSEAPQAAEPATGPTEPATAPAAEPAPDAPGVRAPLLQRPGAGPVLARWLVLGCALVLMVAFAVALARVTLVPSPGSAELIHTNLRPGRSIATYLDQPDWFESLRQIGGNVVLGVPFGVLLPMLFPRFRGLARVTLLTALVMVMVEAAQGSIVEGRAFDVDDVILNTSGALLGYLPVGRRLGRALHPRRAHWWHRWTRRDAEQPPPGRA</sequence>
<keyword evidence="2" id="KW-0472">Membrane</keyword>
<dbReference type="PANTHER" id="PTHR36834:SF1">
    <property type="entry name" value="INTEGRAL MEMBRANE PROTEIN"/>
    <property type="match status" value="1"/>
</dbReference>
<keyword evidence="2" id="KW-0812">Transmembrane</keyword>
<feature type="region of interest" description="Disordered" evidence="1">
    <location>
        <begin position="1"/>
        <end position="44"/>
    </location>
</feature>
<evidence type="ECO:0000259" key="3">
    <source>
        <dbReference type="Pfam" id="PF04892"/>
    </source>
</evidence>
<organism evidence="4 5">
    <name type="scientific">Streptomyces mimosae</name>
    <dbReference type="NCBI Taxonomy" id="2586635"/>
    <lineage>
        <taxon>Bacteria</taxon>
        <taxon>Bacillati</taxon>
        <taxon>Actinomycetota</taxon>
        <taxon>Actinomycetes</taxon>
        <taxon>Kitasatosporales</taxon>
        <taxon>Streptomycetaceae</taxon>
        <taxon>Streptomyces</taxon>
    </lineage>
</organism>
<gene>
    <name evidence="4" type="ORF">FH607_014595</name>
</gene>
<feature type="domain" description="VanZ-like" evidence="3">
    <location>
        <begin position="70"/>
        <end position="185"/>
    </location>
</feature>
<evidence type="ECO:0000313" key="4">
    <source>
        <dbReference type="EMBL" id="KAB8165312.1"/>
    </source>
</evidence>
<name>A0A5N6AAM6_9ACTN</name>
<comment type="caution">
    <text evidence="4">The sequence shown here is derived from an EMBL/GenBank/DDBJ whole genome shotgun (WGS) entry which is preliminary data.</text>
</comment>
<accession>A0A5N6AAM6</accession>
<evidence type="ECO:0000313" key="5">
    <source>
        <dbReference type="Proteomes" id="UP000314251"/>
    </source>
</evidence>
<dbReference type="Proteomes" id="UP000314251">
    <property type="component" value="Unassembled WGS sequence"/>
</dbReference>
<keyword evidence="5" id="KW-1185">Reference proteome</keyword>
<dbReference type="Pfam" id="PF04892">
    <property type="entry name" value="VanZ"/>
    <property type="match status" value="1"/>
</dbReference>
<dbReference type="AlphaFoldDB" id="A0A5N6AAM6"/>
<feature type="transmembrane region" description="Helical" evidence="2">
    <location>
        <begin position="56"/>
        <end position="77"/>
    </location>
</feature>
<dbReference type="EMBL" id="VDLY02000008">
    <property type="protein sequence ID" value="KAB8165312.1"/>
    <property type="molecule type" value="Genomic_DNA"/>
</dbReference>
<dbReference type="InterPro" id="IPR006976">
    <property type="entry name" value="VanZ-like"/>
</dbReference>
<evidence type="ECO:0000256" key="1">
    <source>
        <dbReference type="SAM" id="MobiDB-lite"/>
    </source>
</evidence>
<feature type="transmembrane region" description="Helical" evidence="2">
    <location>
        <begin position="117"/>
        <end position="135"/>
    </location>
</feature>
<evidence type="ECO:0000256" key="2">
    <source>
        <dbReference type="SAM" id="Phobius"/>
    </source>
</evidence>
<feature type="compositionally biased region" description="Low complexity" evidence="1">
    <location>
        <begin position="13"/>
        <end position="40"/>
    </location>
</feature>
<dbReference type="PANTHER" id="PTHR36834">
    <property type="entry name" value="MEMBRANE PROTEIN-RELATED"/>
    <property type="match status" value="1"/>
</dbReference>
<dbReference type="RefSeq" id="WP_139668482.1">
    <property type="nucleotide sequence ID" value="NZ_VDLY02000008.1"/>
</dbReference>
<reference evidence="4" key="1">
    <citation type="submission" date="2019-10" db="EMBL/GenBank/DDBJ databases">
        <title>Nonomuraea sp. nov., isolated from Phyllanthus amarus.</title>
        <authorList>
            <person name="Klykleung N."/>
            <person name="Tanasupawat S."/>
        </authorList>
    </citation>
    <scope>NUCLEOTIDE SEQUENCE [LARGE SCALE GENOMIC DNA]</scope>
    <source>
        <strain evidence="4">3MP-10</strain>
    </source>
</reference>
<dbReference type="OrthoDB" id="4822551at2"/>